<keyword evidence="2" id="KW-0732">Signal</keyword>
<accession>A0ABS8NGE1</accession>
<dbReference type="PANTHER" id="PTHR13318">
    <property type="entry name" value="PARTNER OF PAIRED, ISOFORM B-RELATED"/>
    <property type="match status" value="1"/>
</dbReference>
<feature type="region of interest" description="Disordered" evidence="1">
    <location>
        <begin position="28"/>
        <end position="48"/>
    </location>
</feature>
<keyword evidence="4" id="KW-1185">Reference proteome</keyword>
<comment type="caution">
    <text evidence="3">The sequence shown here is derived from an EMBL/GenBank/DDBJ whole genome shotgun (WGS) entry which is preliminary data.</text>
</comment>
<organism evidence="3 4">
    <name type="scientific">Rhodopirellula halodulae</name>
    <dbReference type="NCBI Taxonomy" id="2894198"/>
    <lineage>
        <taxon>Bacteria</taxon>
        <taxon>Pseudomonadati</taxon>
        <taxon>Planctomycetota</taxon>
        <taxon>Planctomycetia</taxon>
        <taxon>Pirellulales</taxon>
        <taxon>Pirellulaceae</taxon>
        <taxon>Rhodopirellula</taxon>
    </lineage>
</organism>
<sequence>MQPFKLSIALALAMATLAVLPGCGSRAVPEADPVESSTTSVDANASSPTLAEAWNEIPGAKTKQRGDAVVVVDLREVSEGDYDAAKKLLSRSNDVAELFMPGAAWGDGTVLRLAALPKLRRVRVYGKEFDDAKAKTMSGLPALVAVTFQDTSVTDEGAAVLAELNELVDVSLMNSPVTDQVLESISTLPKLNKLKLRGTKITGEAFGPIAKLPLVDLELAETDFGPAGMQAISEIEGLQKLNLWLTKVDDESMKAIEGKTSLTVLNLDNCPFITEGSIPVITSLPKLTLLHLGKSKVAPEALPELKVLREMQTLFVNDLGLEEDKAMELKAMFPKLERFVY</sequence>
<gene>
    <name evidence="3" type="ORF">LOC71_10015</name>
</gene>
<evidence type="ECO:0000313" key="4">
    <source>
        <dbReference type="Proteomes" id="UP001430306"/>
    </source>
</evidence>
<dbReference type="SUPFAM" id="SSF52047">
    <property type="entry name" value="RNI-like"/>
    <property type="match status" value="1"/>
</dbReference>
<dbReference type="EMBL" id="JAJKFW010000022">
    <property type="protein sequence ID" value="MCC9642610.1"/>
    <property type="molecule type" value="Genomic_DNA"/>
</dbReference>
<dbReference type="InterPro" id="IPR032675">
    <property type="entry name" value="LRR_dom_sf"/>
</dbReference>
<evidence type="ECO:0000256" key="1">
    <source>
        <dbReference type="SAM" id="MobiDB-lite"/>
    </source>
</evidence>
<protein>
    <submittedName>
        <fullName evidence="3">G protein-coupled receptor LGR4</fullName>
    </submittedName>
</protein>
<reference evidence="3" key="1">
    <citation type="submission" date="2021-11" db="EMBL/GenBank/DDBJ databases">
        <title>Genome sequence.</title>
        <authorList>
            <person name="Sun Q."/>
        </authorList>
    </citation>
    <scope>NUCLEOTIDE SEQUENCE</scope>
    <source>
        <strain evidence="3">JC740</strain>
    </source>
</reference>
<feature type="signal peptide" evidence="2">
    <location>
        <begin position="1"/>
        <end position="21"/>
    </location>
</feature>
<dbReference type="Proteomes" id="UP001430306">
    <property type="component" value="Unassembled WGS sequence"/>
</dbReference>
<dbReference type="Gene3D" id="3.80.10.10">
    <property type="entry name" value="Ribonuclease Inhibitor"/>
    <property type="match status" value="2"/>
</dbReference>
<keyword evidence="3" id="KW-0675">Receptor</keyword>
<name>A0ABS8NGE1_9BACT</name>
<proteinExistence type="predicted"/>
<feature type="compositionally biased region" description="Polar residues" evidence="1">
    <location>
        <begin position="35"/>
        <end position="48"/>
    </location>
</feature>
<dbReference type="RefSeq" id="WP_230273471.1">
    <property type="nucleotide sequence ID" value="NZ_JAJKFW010000022.1"/>
</dbReference>
<evidence type="ECO:0000313" key="3">
    <source>
        <dbReference type="EMBL" id="MCC9642610.1"/>
    </source>
</evidence>
<feature type="chain" id="PRO_5046938566" evidence="2">
    <location>
        <begin position="22"/>
        <end position="341"/>
    </location>
</feature>
<evidence type="ECO:0000256" key="2">
    <source>
        <dbReference type="SAM" id="SignalP"/>
    </source>
</evidence>